<dbReference type="EMBL" id="MU267599">
    <property type="protein sequence ID" value="KAH7915565.1"/>
    <property type="molecule type" value="Genomic_DNA"/>
</dbReference>
<evidence type="ECO:0000313" key="2">
    <source>
        <dbReference type="Proteomes" id="UP000790377"/>
    </source>
</evidence>
<reference evidence="1" key="1">
    <citation type="journal article" date="2021" name="New Phytol.">
        <title>Evolutionary innovations through gain and loss of genes in the ectomycorrhizal Boletales.</title>
        <authorList>
            <person name="Wu G."/>
            <person name="Miyauchi S."/>
            <person name="Morin E."/>
            <person name="Kuo A."/>
            <person name="Drula E."/>
            <person name="Varga T."/>
            <person name="Kohler A."/>
            <person name="Feng B."/>
            <person name="Cao Y."/>
            <person name="Lipzen A."/>
            <person name="Daum C."/>
            <person name="Hundley H."/>
            <person name="Pangilinan J."/>
            <person name="Johnson J."/>
            <person name="Barry K."/>
            <person name="LaButti K."/>
            <person name="Ng V."/>
            <person name="Ahrendt S."/>
            <person name="Min B."/>
            <person name="Choi I.G."/>
            <person name="Park H."/>
            <person name="Plett J.M."/>
            <person name="Magnuson J."/>
            <person name="Spatafora J.W."/>
            <person name="Nagy L.G."/>
            <person name="Henrissat B."/>
            <person name="Grigoriev I.V."/>
            <person name="Yang Z.L."/>
            <person name="Xu J."/>
            <person name="Martin F.M."/>
        </authorList>
    </citation>
    <scope>NUCLEOTIDE SEQUENCE</scope>
    <source>
        <strain evidence="1">ATCC 28755</strain>
    </source>
</reference>
<name>A0ACB8AQH4_9AGAM</name>
<evidence type="ECO:0000313" key="1">
    <source>
        <dbReference type="EMBL" id="KAH7915565.1"/>
    </source>
</evidence>
<accession>A0ACB8AQH4</accession>
<comment type="caution">
    <text evidence="1">The sequence shown here is derived from an EMBL/GenBank/DDBJ whole genome shotgun (WGS) entry which is preliminary data.</text>
</comment>
<sequence>MHSCLSIQELLSIIFAHLKPDSKITLIALARTCKAFQEPALNELYAQVEGLSYFLQCLSRTLWVINDGKLKFTRPMSPNDWRTLQKYARRVQALYYSPRTHCRHAPLIQEEVFQSLCFCPTSSLFPKIRKVIWDHAPDFATPFLRFIIGPTVNYVSTTFNPLLVHSFPSLGFMCPNMTSFHLHPPKNSPEDISIPSNLLRMWKRLENLSITQPSLSNLQHLASLKSLKTLSISWNFPPKKMTKQDFGENTFLQLRHLSIHSYRSLRICSNLLESMSETAICLNTLELRGEVLVDDFSFSQLIFLLAEKCSHRDMHSITIRAYTSSGGSHNVNLPAFRPLLSFNNITHFSVHCPDTFDLNDRGLKELAMAWPYLEVLDMESSWVWDRCPRITLPGLVPLLAHCPHLHTLTLSIDATHPIAKSVRLGRNVCNTLIRSLRLGDSPIRRPLYVAAFLSNIMPRVREIIAYEYGNSEDAEKGYNRWCAVAKAIPAFASVRKEERAGSDFELECESESEEDDWGSTTSDSSSICVDLS</sequence>
<keyword evidence="2" id="KW-1185">Reference proteome</keyword>
<gene>
    <name evidence="1" type="ORF">BJ138DRAFT_1141613</name>
</gene>
<organism evidence="1 2">
    <name type="scientific">Hygrophoropsis aurantiaca</name>
    <dbReference type="NCBI Taxonomy" id="72124"/>
    <lineage>
        <taxon>Eukaryota</taxon>
        <taxon>Fungi</taxon>
        <taxon>Dikarya</taxon>
        <taxon>Basidiomycota</taxon>
        <taxon>Agaricomycotina</taxon>
        <taxon>Agaricomycetes</taxon>
        <taxon>Agaricomycetidae</taxon>
        <taxon>Boletales</taxon>
        <taxon>Coniophorineae</taxon>
        <taxon>Hygrophoropsidaceae</taxon>
        <taxon>Hygrophoropsis</taxon>
    </lineage>
</organism>
<protein>
    <submittedName>
        <fullName evidence="1">Uncharacterized protein</fullName>
    </submittedName>
</protein>
<dbReference type="Proteomes" id="UP000790377">
    <property type="component" value="Unassembled WGS sequence"/>
</dbReference>
<proteinExistence type="predicted"/>